<proteinExistence type="predicted"/>
<dbReference type="EMBL" id="AAOA02000001">
    <property type="protein sequence ID" value="EAQ96380.1"/>
    <property type="molecule type" value="Genomic_DNA"/>
</dbReference>
<dbReference type="AlphaFoldDB" id="A4ACF2"/>
<dbReference type="Proteomes" id="UP000019205">
    <property type="component" value="Chromosome"/>
</dbReference>
<dbReference type="Gene3D" id="2.60.40.420">
    <property type="entry name" value="Cupredoxins - blue copper proteins"/>
    <property type="match status" value="1"/>
</dbReference>
<dbReference type="HOGENOM" id="CLU_084768_2_1_6"/>
<reference evidence="1 2" key="2">
    <citation type="journal article" date="2009" name="PLoS ONE">
        <title>The photosynthetic apparatus and its regulation in the aerobic gammaproteobacterium Congregibacter litoralis gen. nov., sp. nov.</title>
        <authorList>
            <person name="Spring S."/>
            <person name="Lunsdorf H."/>
            <person name="Fuchs B.M."/>
            <person name="Tindall B.J."/>
        </authorList>
    </citation>
    <scope>NUCLEOTIDE SEQUENCE [LARGE SCALE GENOMIC DNA]</scope>
    <source>
        <strain evidence="1">KT71</strain>
    </source>
</reference>
<comment type="caution">
    <text evidence="1">The sequence shown here is derived from an EMBL/GenBank/DDBJ whole genome shotgun (WGS) entry which is preliminary data.</text>
</comment>
<evidence type="ECO:0008006" key="3">
    <source>
        <dbReference type="Google" id="ProtNLM"/>
    </source>
</evidence>
<dbReference type="RefSeq" id="WP_008295110.1">
    <property type="nucleotide sequence ID" value="NZ_CM002299.1"/>
</dbReference>
<organism evidence="1 2">
    <name type="scientific">Congregibacter litoralis KT71</name>
    <dbReference type="NCBI Taxonomy" id="314285"/>
    <lineage>
        <taxon>Bacteria</taxon>
        <taxon>Pseudomonadati</taxon>
        <taxon>Pseudomonadota</taxon>
        <taxon>Gammaproteobacteria</taxon>
        <taxon>Cellvibrionales</taxon>
        <taxon>Halieaceae</taxon>
        <taxon>Congregibacter</taxon>
    </lineage>
</organism>
<name>A4ACF2_9GAMM</name>
<reference evidence="1 2" key="1">
    <citation type="journal article" date="2007" name="Proc. Natl. Acad. Sci. U.S.A.">
        <title>Characterization of a marine gammaproteobacterium capable of aerobic anoxygenic photosynthesis.</title>
        <authorList>
            <person name="Fuchs B.M."/>
            <person name="Spring S."/>
            <person name="Teeling H."/>
            <person name="Quast C."/>
            <person name="Wulf J."/>
            <person name="Schattenhofer M."/>
            <person name="Yan S."/>
            <person name="Ferriera S."/>
            <person name="Johnson J."/>
            <person name="Glockner F.O."/>
            <person name="Amann R."/>
        </authorList>
    </citation>
    <scope>NUCLEOTIDE SEQUENCE [LARGE SCALE GENOMIC DNA]</scope>
    <source>
        <strain evidence="1">KT71</strain>
    </source>
</reference>
<gene>
    <name evidence="1" type="ORF">KT71_13375</name>
</gene>
<accession>A4ACF2</accession>
<evidence type="ECO:0000313" key="1">
    <source>
        <dbReference type="EMBL" id="EAQ96380.1"/>
    </source>
</evidence>
<sequence>MPRLFLASTKLDAPAPVAGFAVTLLLGGALALLTGAAMAATELLFEDETGAPVSDVIVWPISGSLSLQNAPAQDAAATSVTTPSRNIDQRNKRFEPFISSVRPGTNVFFPNSDDTRHHVYSFSEGNAFERKLYRANEADPVRFENEGIVALGCNIHDNMQAYVVVSNDAIVQSNSSGRASLPEGTSAVRIWHPSLGDEPLETALEDLTKVGTDTYSWPLPFTWSDPQAPKSNAQLESLLKQFSRDPK</sequence>
<dbReference type="OrthoDB" id="9772097at2"/>
<keyword evidence="2" id="KW-1185">Reference proteome</keyword>
<dbReference type="SUPFAM" id="SSF49503">
    <property type="entry name" value="Cupredoxins"/>
    <property type="match status" value="1"/>
</dbReference>
<dbReference type="InterPro" id="IPR008972">
    <property type="entry name" value="Cupredoxin"/>
</dbReference>
<dbReference type="STRING" id="314285.KT71_13375"/>
<evidence type="ECO:0000313" key="2">
    <source>
        <dbReference type="Proteomes" id="UP000019205"/>
    </source>
</evidence>
<protein>
    <recommendedName>
        <fullName evidence="3">Plastocyanin</fullName>
    </recommendedName>
</protein>
<dbReference type="eggNOG" id="COG3794">
    <property type="taxonomic scope" value="Bacteria"/>
</dbReference>